<evidence type="ECO:0000256" key="1">
    <source>
        <dbReference type="SAM" id="SignalP"/>
    </source>
</evidence>
<gene>
    <name evidence="2" type="ORF">L2725_11410</name>
</gene>
<name>A0ABT0N7F5_9GAMM</name>
<accession>A0ABT0N7F5</accession>
<keyword evidence="3" id="KW-1185">Reference proteome</keyword>
<sequence>MNRKALAGWIALMMSPAVMADAFVDARSAGVAGTGIASGDFTRANLNPALLTRFDDNDDFYLKLGIRAQAKDYNDTIDSVDDVQDQLDRFESLFNNPDPNNPPTEADAQSLINSLKALDDDTIDGQLNAELAFYSPSEDLAFGITLGGQLWAKGDFSFAESDENLIDSALESGEFDQNDIASEGLARAVAVNEIAVSFATKLSVPAIGGLSVGVTPKVQRLDSYLYVANISNYDSDDYFEDQYMTDTTGFNLDVGLHAQVGPAFVGLVARNLISQDIVNVAGEKLTLEPTITAGAAVDLAGVSLELDLDLIENKSFVIDGADEAFLKPRQWARVGAELDIFEQVQLRAGYRNDMSGNYDDFFTVGLGISPLDTVTIDLAGEFGQDDEIGGAVQFGVKF</sequence>
<dbReference type="Proteomes" id="UP001202831">
    <property type="component" value="Unassembled WGS sequence"/>
</dbReference>
<dbReference type="Gene3D" id="2.40.160.60">
    <property type="entry name" value="Outer membrane protein transport protein (OMPP1/FadL/TodX)"/>
    <property type="match status" value="1"/>
</dbReference>
<proteinExistence type="predicted"/>
<reference evidence="2 3" key="1">
    <citation type="submission" date="2022-01" db="EMBL/GenBank/DDBJ databases">
        <title>Whole genome-based taxonomy of the Shewanellaceae.</title>
        <authorList>
            <person name="Martin-Rodriguez A.J."/>
        </authorList>
    </citation>
    <scope>NUCLEOTIDE SEQUENCE [LARGE SCALE GENOMIC DNA]</scope>
    <source>
        <strain evidence="2 3">DSM 21332</strain>
    </source>
</reference>
<protein>
    <submittedName>
        <fullName evidence="2">Conjugal transfer protein TraF</fullName>
    </submittedName>
</protein>
<evidence type="ECO:0000313" key="3">
    <source>
        <dbReference type="Proteomes" id="UP001202831"/>
    </source>
</evidence>
<organism evidence="2 3">
    <name type="scientific">Shewanella corallii</name>
    <dbReference type="NCBI Taxonomy" id="560080"/>
    <lineage>
        <taxon>Bacteria</taxon>
        <taxon>Pseudomonadati</taxon>
        <taxon>Pseudomonadota</taxon>
        <taxon>Gammaproteobacteria</taxon>
        <taxon>Alteromonadales</taxon>
        <taxon>Shewanellaceae</taxon>
        <taxon>Shewanella</taxon>
    </lineage>
</organism>
<dbReference type="InterPro" id="IPR032811">
    <property type="entry name" value="Put_conjugal_transfer"/>
</dbReference>
<feature type="signal peptide" evidence="1">
    <location>
        <begin position="1"/>
        <end position="20"/>
    </location>
</feature>
<feature type="chain" id="PRO_5046309814" evidence="1">
    <location>
        <begin position="21"/>
        <end position="398"/>
    </location>
</feature>
<dbReference type="Pfam" id="PF13729">
    <property type="entry name" value="TraF_2"/>
    <property type="match status" value="1"/>
</dbReference>
<dbReference type="RefSeq" id="WP_249249066.1">
    <property type="nucleotide sequence ID" value="NZ_JAKIKT010000003.1"/>
</dbReference>
<dbReference type="EMBL" id="JAKIKT010000003">
    <property type="protein sequence ID" value="MCL2914376.1"/>
    <property type="molecule type" value="Genomic_DNA"/>
</dbReference>
<evidence type="ECO:0000313" key="2">
    <source>
        <dbReference type="EMBL" id="MCL2914376.1"/>
    </source>
</evidence>
<keyword evidence="1" id="KW-0732">Signal</keyword>
<comment type="caution">
    <text evidence="2">The sequence shown here is derived from an EMBL/GenBank/DDBJ whole genome shotgun (WGS) entry which is preliminary data.</text>
</comment>